<gene>
    <name evidence="2" type="ORF">A5888_002271</name>
    <name evidence="1" type="ORF">A5888_002569</name>
</gene>
<dbReference type="AlphaFoldDB" id="A0A242K4L6"/>
<reference evidence="1" key="1">
    <citation type="submission" date="2017-05" db="EMBL/GenBank/DDBJ databases">
        <title>The Genome Sequence of Enterococcus sp. 9E7_DIV0242.</title>
        <authorList>
            <consortium name="The Broad Institute Genomics Platform"/>
            <consortium name="The Broad Institute Genomic Center for Infectious Diseases"/>
            <person name="Earl A."/>
            <person name="Manson A."/>
            <person name="Schwartman J."/>
            <person name="Gilmore M."/>
            <person name="Abouelleil A."/>
            <person name="Cao P."/>
            <person name="Chapman S."/>
            <person name="Cusick C."/>
            <person name="Shea T."/>
            <person name="Young S."/>
            <person name="Neafsey D."/>
            <person name="Nusbaum C."/>
            <person name="Birren B."/>
        </authorList>
    </citation>
    <scope>NUCLEOTIDE SEQUENCE [LARGE SCALE GENOMIC DNA]</scope>
    <source>
        <strain evidence="1">9E7_DIV0242</strain>
    </source>
</reference>
<evidence type="ECO:0000313" key="2">
    <source>
        <dbReference type="EMBL" id="WYJ90514.1"/>
    </source>
</evidence>
<dbReference type="EMBL" id="CP147247">
    <property type="protein sequence ID" value="WYJ90514.1"/>
    <property type="molecule type" value="Genomic_DNA"/>
</dbReference>
<proteinExistence type="predicted"/>
<evidence type="ECO:0000313" key="3">
    <source>
        <dbReference type="Proteomes" id="UP000195141"/>
    </source>
</evidence>
<evidence type="ECO:0000313" key="1">
    <source>
        <dbReference type="EMBL" id="OTP14468.1"/>
    </source>
</evidence>
<reference evidence="2" key="3">
    <citation type="submission" date="2024-03" db="EMBL/GenBank/DDBJ databases">
        <title>The Genome Sequence of Enterococcus sp. DIV0242b.</title>
        <authorList>
            <consortium name="The Broad Institute Genomics Platform"/>
            <consortium name="The Broad Institute Microbial Omics Core"/>
            <consortium name="The Broad Institute Genomic Center for Infectious Diseases"/>
            <person name="Earl A."/>
            <person name="Manson A."/>
            <person name="Gilmore M."/>
            <person name="Schwartman J."/>
            <person name="Shea T."/>
            <person name="Abouelleil A."/>
            <person name="Cao P."/>
            <person name="Chapman S."/>
            <person name="Cusick C."/>
            <person name="Young S."/>
            <person name="Neafsey D."/>
            <person name="Nusbaum C."/>
            <person name="Birren B."/>
        </authorList>
    </citation>
    <scope>NUCLEOTIDE SEQUENCE</scope>
    <source>
        <strain evidence="2">9E7_DIV0242</strain>
    </source>
</reference>
<dbReference type="EMBL" id="NGMM01000004">
    <property type="protein sequence ID" value="OTP14468.1"/>
    <property type="molecule type" value="Genomic_DNA"/>
</dbReference>
<accession>A0A242K4L6</accession>
<protein>
    <submittedName>
        <fullName evidence="1">Uncharacterized protein</fullName>
    </submittedName>
</protein>
<dbReference type="RefSeq" id="WP_283160594.1">
    <property type="nucleotide sequence ID" value="NZ_CP147247.1"/>
</dbReference>
<organism evidence="1">
    <name type="scientific">Candidatus Enterococcus clewellii</name>
    <dbReference type="NCBI Taxonomy" id="1834193"/>
    <lineage>
        <taxon>Bacteria</taxon>
        <taxon>Bacillati</taxon>
        <taxon>Bacillota</taxon>
        <taxon>Bacilli</taxon>
        <taxon>Lactobacillales</taxon>
        <taxon>Enterococcaceae</taxon>
        <taxon>Enterococcus</taxon>
    </lineage>
</organism>
<sequence length="44" mass="4687">MNEIKMNEVNMQQFTEDENLQTRGGGLCGFGCTSGGICGLGCKD</sequence>
<keyword evidence="3" id="KW-1185">Reference proteome</keyword>
<name>A0A242K4L6_9ENTE</name>
<reference evidence="2" key="2">
    <citation type="submission" date="2017-05" db="EMBL/GenBank/DDBJ databases">
        <authorList>
            <consortium name="The Broad Institute Genomics Platform"/>
            <consortium name="The Broad Institute Genomic Center for Infectious Diseases"/>
            <person name="Earl A."/>
            <person name="Manson A."/>
            <person name="Schwartman J."/>
            <person name="Gilmore M."/>
            <person name="Abouelleil A."/>
            <person name="Cao P."/>
            <person name="Chapman S."/>
            <person name="Cusick C."/>
            <person name="Shea T."/>
            <person name="Young S."/>
            <person name="Neafsey D."/>
            <person name="Nusbaum C."/>
            <person name="Birren B."/>
        </authorList>
    </citation>
    <scope>NUCLEOTIDE SEQUENCE</scope>
    <source>
        <strain evidence="2">9E7_DIV0242</strain>
    </source>
</reference>
<dbReference type="Proteomes" id="UP000195141">
    <property type="component" value="Chromosome"/>
</dbReference>